<dbReference type="PANTHER" id="PTHR42759:SF5">
    <property type="entry name" value="METHANOL DEHYDROGENASE REGULATOR"/>
    <property type="match status" value="1"/>
</dbReference>
<dbReference type="SUPFAM" id="SSF52540">
    <property type="entry name" value="P-loop containing nucleoside triphosphate hydrolases"/>
    <property type="match status" value="1"/>
</dbReference>
<gene>
    <name evidence="3" type="ORF">ACFSJH_11210</name>
</gene>
<dbReference type="InterPro" id="IPR050764">
    <property type="entry name" value="CbbQ/NirQ/NorQ/GpvN"/>
</dbReference>
<dbReference type="Gene3D" id="1.10.8.80">
    <property type="entry name" value="Magnesium chelatase subunit I, C-Terminal domain"/>
    <property type="match status" value="1"/>
</dbReference>
<dbReference type="InterPro" id="IPR041628">
    <property type="entry name" value="ChlI/MoxR_AAA_lid"/>
</dbReference>
<name>A0ABW4YKQ8_9BACL</name>
<evidence type="ECO:0000259" key="1">
    <source>
        <dbReference type="Pfam" id="PF07726"/>
    </source>
</evidence>
<dbReference type="CDD" id="cd00009">
    <property type="entry name" value="AAA"/>
    <property type="match status" value="1"/>
</dbReference>
<evidence type="ECO:0000313" key="3">
    <source>
        <dbReference type="EMBL" id="MFD2116290.1"/>
    </source>
</evidence>
<proteinExistence type="predicted"/>
<organism evidence="3 4">
    <name type="scientific">Paenibacillus yanchengensis</name>
    <dbReference type="NCBI Taxonomy" id="2035833"/>
    <lineage>
        <taxon>Bacteria</taxon>
        <taxon>Bacillati</taxon>
        <taxon>Bacillota</taxon>
        <taxon>Bacilli</taxon>
        <taxon>Bacillales</taxon>
        <taxon>Paenibacillaceae</taxon>
        <taxon>Paenibacillus</taxon>
    </lineage>
</organism>
<dbReference type="RefSeq" id="WP_377772312.1">
    <property type="nucleotide sequence ID" value="NZ_JBHUHO010000030.1"/>
</dbReference>
<reference evidence="4" key="1">
    <citation type="journal article" date="2019" name="Int. J. Syst. Evol. Microbiol.">
        <title>The Global Catalogue of Microorganisms (GCM) 10K type strain sequencing project: providing services to taxonomists for standard genome sequencing and annotation.</title>
        <authorList>
            <consortium name="The Broad Institute Genomics Platform"/>
            <consortium name="The Broad Institute Genome Sequencing Center for Infectious Disease"/>
            <person name="Wu L."/>
            <person name="Ma J."/>
        </authorList>
    </citation>
    <scope>NUCLEOTIDE SEQUENCE [LARGE SCALE GENOMIC DNA]</scope>
    <source>
        <strain evidence="4">GH52</strain>
    </source>
</reference>
<accession>A0ABW4YKQ8</accession>
<dbReference type="PIRSF" id="PIRSF002849">
    <property type="entry name" value="AAA_ATPase_chaperone_MoxR_prd"/>
    <property type="match status" value="1"/>
</dbReference>
<dbReference type="PANTHER" id="PTHR42759">
    <property type="entry name" value="MOXR FAMILY PROTEIN"/>
    <property type="match status" value="1"/>
</dbReference>
<dbReference type="InterPro" id="IPR011703">
    <property type="entry name" value="ATPase_AAA-3"/>
</dbReference>
<feature type="domain" description="ATPase AAA-3" evidence="1">
    <location>
        <begin position="41"/>
        <end position="171"/>
    </location>
</feature>
<evidence type="ECO:0000259" key="2">
    <source>
        <dbReference type="Pfam" id="PF17863"/>
    </source>
</evidence>
<keyword evidence="4" id="KW-1185">Reference proteome</keyword>
<dbReference type="InterPro" id="IPR027417">
    <property type="entry name" value="P-loop_NTPase"/>
</dbReference>
<dbReference type="Pfam" id="PF07726">
    <property type="entry name" value="AAA_3"/>
    <property type="match status" value="1"/>
</dbReference>
<dbReference type="Proteomes" id="UP001597362">
    <property type="component" value="Unassembled WGS sequence"/>
</dbReference>
<sequence>MIIDNVSQSVCVNVLHNLQRCILGKQEQIELLLITIIANGHILLEDVPGTGKTQLVKALASTIGGQFRRVQCNPDLLPTDITGVSIYHPKYEQFQFRPGPVMTNILLADEINRATTKTQSALLEAMEEGHVTVDGDSYELPTPFVLLATQNGIEFEGTYTLPEAQLDRFMMRLTLGYPDATDEHQMIVAGDSQVKANQLEQVITITELVQLQEAAKLIHIDDTVGSYLLSIVQATREHQHILLGASPRASLALARAARAKSFMMNRSYVTPDDVKSLAKHVLAHRLLLQLDAKMQGVTADQIMDEIIQSTIVPVGLVQGR</sequence>
<protein>
    <submittedName>
        <fullName evidence="3">AAA family ATPase</fullName>
    </submittedName>
</protein>
<evidence type="ECO:0000313" key="4">
    <source>
        <dbReference type="Proteomes" id="UP001597362"/>
    </source>
</evidence>
<comment type="caution">
    <text evidence="3">The sequence shown here is derived from an EMBL/GenBank/DDBJ whole genome shotgun (WGS) entry which is preliminary data.</text>
</comment>
<dbReference type="Pfam" id="PF17863">
    <property type="entry name" value="AAA_lid_2"/>
    <property type="match status" value="1"/>
</dbReference>
<dbReference type="Gene3D" id="3.40.50.300">
    <property type="entry name" value="P-loop containing nucleotide triphosphate hydrolases"/>
    <property type="match status" value="1"/>
</dbReference>
<feature type="domain" description="ChlI/MoxR AAA lid" evidence="2">
    <location>
        <begin position="233"/>
        <end position="306"/>
    </location>
</feature>
<dbReference type="EMBL" id="JBHUHO010000030">
    <property type="protein sequence ID" value="MFD2116290.1"/>
    <property type="molecule type" value="Genomic_DNA"/>
</dbReference>